<evidence type="ECO:0000313" key="4">
    <source>
        <dbReference type="Proteomes" id="UP000831787"/>
    </source>
</evidence>
<evidence type="ECO:0000256" key="1">
    <source>
        <dbReference type="SAM" id="Phobius"/>
    </source>
</evidence>
<dbReference type="Gene3D" id="3.10.560.10">
    <property type="entry name" value="Outer membrane lipoprotein wza domain like"/>
    <property type="match status" value="1"/>
</dbReference>
<dbReference type="InterPro" id="IPR051675">
    <property type="entry name" value="Endo/Exo/Phosphatase_dom_1"/>
</dbReference>
<accession>A0ABY4ER10</accession>
<proteinExistence type="predicted"/>
<dbReference type="PANTHER" id="PTHR21180">
    <property type="entry name" value="ENDONUCLEASE/EXONUCLEASE/PHOSPHATASE FAMILY DOMAIN-CONTAINING PROTEIN 1"/>
    <property type="match status" value="1"/>
</dbReference>
<dbReference type="NCBIfam" id="TIGR00426">
    <property type="entry name" value="competence protein ComEA helix-hairpin-helix repeat region"/>
    <property type="match status" value="1"/>
</dbReference>
<dbReference type="SUPFAM" id="SSF47781">
    <property type="entry name" value="RuvA domain 2-like"/>
    <property type="match status" value="1"/>
</dbReference>
<dbReference type="InterPro" id="IPR004509">
    <property type="entry name" value="Competence_ComEA_HhH"/>
</dbReference>
<dbReference type="InterPro" id="IPR003583">
    <property type="entry name" value="Hlx-hairpin-Hlx_DNA-bd_motif"/>
</dbReference>
<dbReference type="EMBL" id="CP095073">
    <property type="protein sequence ID" value="UOQ46323.1"/>
    <property type="molecule type" value="Genomic_DNA"/>
</dbReference>
<feature type="domain" description="Helix-hairpin-helix DNA-binding motif class 1" evidence="2">
    <location>
        <begin position="140"/>
        <end position="159"/>
    </location>
</feature>
<feature type="domain" description="Helix-hairpin-helix DNA-binding motif class 1" evidence="2">
    <location>
        <begin position="170"/>
        <end position="189"/>
    </location>
</feature>
<dbReference type="RefSeq" id="WP_244713435.1">
    <property type="nucleotide sequence ID" value="NZ_CP095073.1"/>
</dbReference>
<keyword evidence="1" id="KW-0472">Membrane</keyword>
<dbReference type="InterPro" id="IPR010994">
    <property type="entry name" value="RuvA_2-like"/>
</dbReference>
<gene>
    <name evidence="3" type="ORF">MUN89_10640</name>
</gene>
<dbReference type="PANTHER" id="PTHR21180:SF32">
    <property type="entry name" value="ENDONUCLEASE_EXONUCLEASE_PHOSPHATASE FAMILY DOMAIN-CONTAINING PROTEIN 1"/>
    <property type="match status" value="1"/>
</dbReference>
<dbReference type="Pfam" id="PF10531">
    <property type="entry name" value="SLBB"/>
    <property type="match status" value="1"/>
</dbReference>
<protein>
    <submittedName>
        <fullName evidence="3">Helix-hairpin-helix domain-containing protein</fullName>
    </submittedName>
</protein>
<dbReference type="SMART" id="SM00278">
    <property type="entry name" value="HhH1"/>
    <property type="match status" value="2"/>
</dbReference>
<reference evidence="3 4" key="1">
    <citation type="submission" date="2022-04" db="EMBL/GenBank/DDBJ databases">
        <title>Halobacillus sp. isolated from saltern.</title>
        <authorList>
            <person name="Won M."/>
            <person name="Lee C.-M."/>
            <person name="Woen H.-Y."/>
            <person name="Kwon S.-W."/>
        </authorList>
    </citation>
    <scope>NUCLEOTIDE SEQUENCE [LARGE SCALE GENOMIC DNA]</scope>
    <source>
        <strain evidence="3 4">SSBR10-3</strain>
    </source>
</reference>
<sequence length="193" mass="21030">MAYLKRYGWVIIVLIVISFLLFKHEDKDAFVHEKEAEPPLNGQVSDQDEHTSSVVKVDVKGEVVHPGVYTVKNGMRVDDVISLAGGLTSKADPASVNFAQKLEDEMVVLVTSSSAAMNQGSGAENENQGKVVRINQASQEEIEKLPGIGPSKAAAIIKYREEQGLFKKKEDLLEVSGIGEKTLEVIAENLQVP</sequence>
<keyword evidence="1" id="KW-0812">Transmembrane</keyword>
<organism evidence="3 4">
    <name type="scientific">Halobacillus salinarum</name>
    <dbReference type="NCBI Taxonomy" id="2932257"/>
    <lineage>
        <taxon>Bacteria</taxon>
        <taxon>Bacillati</taxon>
        <taxon>Bacillota</taxon>
        <taxon>Bacilli</taxon>
        <taxon>Bacillales</taxon>
        <taxon>Bacillaceae</taxon>
        <taxon>Halobacillus</taxon>
    </lineage>
</organism>
<dbReference type="Gene3D" id="1.10.150.310">
    <property type="entry name" value="Tex RuvX-like domain-like"/>
    <property type="match status" value="1"/>
</dbReference>
<evidence type="ECO:0000259" key="2">
    <source>
        <dbReference type="SMART" id="SM00278"/>
    </source>
</evidence>
<dbReference type="InterPro" id="IPR019554">
    <property type="entry name" value="Soluble_ligand-bd"/>
</dbReference>
<evidence type="ECO:0000313" key="3">
    <source>
        <dbReference type="EMBL" id="UOQ46323.1"/>
    </source>
</evidence>
<dbReference type="Pfam" id="PF12836">
    <property type="entry name" value="HHH_3"/>
    <property type="match status" value="1"/>
</dbReference>
<feature type="transmembrane region" description="Helical" evidence="1">
    <location>
        <begin position="6"/>
        <end position="22"/>
    </location>
</feature>
<dbReference type="Proteomes" id="UP000831787">
    <property type="component" value="Chromosome"/>
</dbReference>
<keyword evidence="1" id="KW-1133">Transmembrane helix</keyword>
<keyword evidence="4" id="KW-1185">Reference proteome</keyword>
<dbReference type="SUPFAM" id="SSF142984">
    <property type="entry name" value="Nqo1 middle domain-like"/>
    <property type="match status" value="1"/>
</dbReference>
<name>A0ABY4ER10_9BACI</name>